<organism evidence="2 3">
    <name type="scientific">Luteimonas endophytica</name>
    <dbReference type="NCBI Taxonomy" id="3042023"/>
    <lineage>
        <taxon>Bacteria</taxon>
        <taxon>Pseudomonadati</taxon>
        <taxon>Pseudomonadota</taxon>
        <taxon>Gammaproteobacteria</taxon>
        <taxon>Lysobacterales</taxon>
        <taxon>Lysobacteraceae</taxon>
        <taxon>Luteimonas</taxon>
    </lineage>
</organism>
<protein>
    <submittedName>
        <fullName evidence="2">GAP family protein</fullName>
    </submittedName>
</protein>
<evidence type="ECO:0000256" key="1">
    <source>
        <dbReference type="SAM" id="Phobius"/>
    </source>
</evidence>
<feature type="transmembrane region" description="Helical" evidence="1">
    <location>
        <begin position="155"/>
        <end position="177"/>
    </location>
</feature>
<keyword evidence="3" id="KW-1185">Reference proteome</keyword>
<evidence type="ECO:0000313" key="2">
    <source>
        <dbReference type="EMBL" id="MDH5823686.1"/>
    </source>
</evidence>
<feature type="transmembrane region" description="Helical" evidence="1">
    <location>
        <begin position="6"/>
        <end position="30"/>
    </location>
</feature>
<keyword evidence="1" id="KW-0812">Transmembrane</keyword>
<gene>
    <name evidence="2" type="ORF">QFW77_11880</name>
</gene>
<evidence type="ECO:0000313" key="3">
    <source>
        <dbReference type="Proteomes" id="UP001156940"/>
    </source>
</evidence>
<proteinExistence type="predicted"/>
<sequence length="237" mass="24874">MEAPLLPALLALALLDSLNPSALLVALWLLSRPQAAPRLLAYVAGILVAYLGLGIAMMLGFGALRDALGDALDHPVALAAQALLGAALLAYGIFAPKTAHRAQEPHAPARAHLAGYVVLGMTVTVVELATALPYFAAIALMLAEALGPQRWLPLLFAYNAIFVAPPLALLALHALLGSRADQRFARWRQRLQRGAREAALWIFALVGVALLGDAVSRHLGSNERASAPGVEGGSGRR</sequence>
<keyword evidence="1" id="KW-0472">Membrane</keyword>
<feature type="transmembrane region" description="Helical" evidence="1">
    <location>
        <begin position="116"/>
        <end position="143"/>
    </location>
</feature>
<dbReference type="InterPro" id="IPR021315">
    <property type="entry name" value="Gap/Sap"/>
</dbReference>
<name>A0ABT6JA35_9GAMM</name>
<dbReference type="Pfam" id="PF11139">
    <property type="entry name" value="SfLAP"/>
    <property type="match status" value="1"/>
</dbReference>
<dbReference type="EMBL" id="JARXRM010000035">
    <property type="protein sequence ID" value="MDH5823686.1"/>
    <property type="molecule type" value="Genomic_DNA"/>
</dbReference>
<accession>A0ABT6JA35</accession>
<comment type="caution">
    <text evidence="2">The sequence shown here is derived from an EMBL/GenBank/DDBJ whole genome shotgun (WGS) entry which is preliminary data.</text>
</comment>
<feature type="transmembrane region" description="Helical" evidence="1">
    <location>
        <begin position="198"/>
        <end position="216"/>
    </location>
</feature>
<feature type="transmembrane region" description="Helical" evidence="1">
    <location>
        <begin position="76"/>
        <end position="95"/>
    </location>
</feature>
<dbReference type="RefSeq" id="WP_280574932.1">
    <property type="nucleotide sequence ID" value="NZ_JARXRM010000035.1"/>
</dbReference>
<dbReference type="Proteomes" id="UP001156940">
    <property type="component" value="Unassembled WGS sequence"/>
</dbReference>
<reference evidence="2 3" key="1">
    <citation type="submission" date="2023-04" db="EMBL/GenBank/DDBJ databases">
        <title>Luteimonas endophyticus RD2P54.</title>
        <authorList>
            <person name="Sun J.-Q."/>
        </authorList>
    </citation>
    <scope>NUCLEOTIDE SEQUENCE [LARGE SCALE GENOMIC DNA]</scope>
    <source>
        <strain evidence="2 3">RD2P54</strain>
    </source>
</reference>
<keyword evidence="1" id="KW-1133">Transmembrane helix</keyword>
<feature type="transmembrane region" description="Helical" evidence="1">
    <location>
        <begin position="39"/>
        <end position="64"/>
    </location>
</feature>